<evidence type="ECO:0008006" key="6">
    <source>
        <dbReference type="Google" id="ProtNLM"/>
    </source>
</evidence>
<feature type="domain" description="LUD" evidence="2">
    <location>
        <begin position="148"/>
        <end position="321"/>
    </location>
</feature>
<feature type="region of interest" description="Disordered" evidence="1">
    <location>
        <begin position="1"/>
        <end position="25"/>
    </location>
</feature>
<evidence type="ECO:0000313" key="5">
    <source>
        <dbReference type="Proteomes" id="UP000029224"/>
    </source>
</evidence>
<evidence type="ECO:0000256" key="1">
    <source>
        <dbReference type="SAM" id="MobiDB-lite"/>
    </source>
</evidence>
<feature type="compositionally biased region" description="Basic and acidic residues" evidence="1">
    <location>
        <begin position="1"/>
        <end position="18"/>
    </location>
</feature>
<comment type="caution">
    <text evidence="4">The sequence shown here is derived from an EMBL/GenBank/DDBJ whole genome shotgun (WGS) entry which is preliminary data.</text>
</comment>
<dbReference type="InterPro" id="IPR024185">
    <property type="entry name" value="FTHF_cligase-like_sf"/>
</dbReference>
<keyword evidence="5" id="KW-1185">Reference proteome</keyword>
<accession>A0A090T004</accession>
<evidence type="ECO:0000313" key="4">
    <source>
        <dbReference type="EMBL" id="GAL32014.1"/>
    </source>
</evidence>
<organism evidence="4 5">
    <name type="scientific">Vibrio maritimus</name>
    <dbReference type="NCBI Taxonomy" id="990268"/>
    <lineage>
        <taxon>Bacteria</taxon>
        <taxon>Pseudomonadati</taxon>
        <taxon>Pseudomonadota</taxon>
        <taxon>Gammaproteobacteria</taxon>
        <taxon>Vibrionales</taxon>
        <taxon>Vibrionaceae</taxon>
        <taxon>Vibrio</taxon>
    </lineage>
</organism>
<dbReference type="InterPro" id="IPR037171">
    <property type="entry name" value="NagB/RpiA_transferase-like"/>
</dbReference>
<dbReference type="Pfam" id="PF02589">
    <property type="entry name" value="LUD_dom"/>
    <property type="match status" value="1"/>
</dbReference>
<dbReference type="Pfam" id="PF11870">
    <property type="entry name" value="LutB_C"/>
    <property type="match status" value="1"/>
</dbReference>
<protein>
    <recommendedName>
        <fullName evidence="6">LUD domain-containing protein</fullName>
    </recommendedName>
</protein>
<dbReference type="PANTHER" id="PTHR43682:SF1">
    <property type="entry name" value="LACTATE UTILIZATION PROTEIN C"/>
    <property type="match status" value="1"/>
</dbReference>
<reference evidence="4 5" key="1">
    <citation type="submission" date="2014-09" db="EMBL/GenBank/DDBJ databases">
        <title>Vibrio maritimus JCM 19240. (C210) whole genome shotgun sequence.</title>
        <authorList>
            <person name="Sawabe T."/>
            <person name="Meirelles P."/>
            <person name="Nakanishi M."/>
            <person name="Sayaka M."/>
            <person name="Hattori M."/>
            <person name="Ohkuma M."/>
        </authorList>
    </citation>
    <scope>NUCLEOTIDE SEQUENCE [LARGE SCALE GENOMIC DNA]</scope>
    <source>
        <strain evidence="4 5">JCM 19240</strain>
    </source>
</reference>
<proteinExistence type="predicted"/>
<name>A0A090T004_9VIBR</name>
<gene>
    <name evidence="4" type="ORF">JCM19240_5445</name>
</gene>
<dbReference type="InterPro" id="IPR003741">
    <property type="entry name" value="LUD_dom"/>
</dbReference>
<reference evidence="4 5" key="2">
    <citation type="submission" date="2014-09" db="EMBL/GenBank/DDBJ databases">
        <authorList>
            <consortium name="NBRP consortium"/>
            <person name="Sawabe T."/>
            <person name="Meirelles P."/>
            <person name="Nakanishi M."/>
            <person name="Sayaka M."/>
            <person name="Hattori M."/>
            <person name="Ohkuma M."/>
        </authorList>
    </citation>
    <scope>NUCLEOTIDE SEQUENCE [LARGE SCALE GENOMIC DNA]</scope>
    <source>
        <strain evidence="4 5">JCM 19240</strain>
    </source>
</reference>
<dbReference type="Proteomes" id="UP000029224">
    <property type="component" value="Unassembled WGS sequence"/>
</dbReference>
<dbReference type="AlphaFoldDB" id="A0A090T004"/>
<sequence length="324" mass="36049">MLLRLRKEAKNKAEKETPALKGQNAASSGLETAAMKGFALAASNASLYHTSTYMATKLQNLIPNKLGAWTQCRTSQNRLRKPYTRSWLNAANPKATSSSEETKMNTRLAKDNILGRLKQAKRTPKSAEELAFFPWGSHPDITIDDKAKRFVDMMSANHADVRTIQRSELTQALRDVMNSYSFNRVAMGTAGEFIRDFEAAAHDRQVTSFNQQIEAWKTELFNDIDVGITHTLGGIADTGALVLWPNEHEPRTLSLVPPSHIAVIKKSALYGHFLQVMQENNWDHYMPTNALLISGPSKTADIQQTLAYGAHGPSQLIVLLLEDE</sequence>
<evidence type="ECO:0000259" key="2">
    <source>
        <dbReference type="Pfam" id="PF02589"/>
    </source>
</evidence>
<dbReference type="InterPro" id="IPR024569">
    <property type="entry name" value="LutB_C"/>
</dbReference>
<dbReference type="PANTHER" id="PTHR43682">
    <property type="entry name" value="LACTATE UTILIZATION PROTEIN C"/>
    <property type="match status" value="1"/>
</dbReference>
<evidence type="ECO:0000259" key="3">
    <source>
        <dbReference type="Pfam" id="PF11870"/>
    </source>
</evidence>
<dbReference type="Gene3D" id="3.40.50.10420">
    <property type="entry name" value="NagB/RpiA/CoA transferase-like"/>
    <property type="match status" value="1"/>
</dbReference>
<dbReference type="SUPFAM" id="SSF100950">
    <property type="entry name" value="NagB/RpiA/CoA transferase-like"/>
    <property type="match status" value="1"/>
</dbReference>
<feature type="domain" description="Lactate utilization protein B C-terminal" evidence="3">
    <location>
        <begin position="4"/>
        <end position="75"/>
    </location>
</feature>
<dbReference type="EMBL" id="BBMT01000001">
    <property type="protein sequence ID" value="GAL32014.1"/>
    <property type="molecule type" value="Genomic_DNA"/>
</dbReference>